<dbReference type="InterPro" id="IPR003307">
    <property type="entry name" value="W2_domain"/>
</dbReference>
<keyword evidence="8" id="KW-1185">Reference proteome</keyword>
<dbReference type="InterPro" id="IPR038765">
    <property type="entry name" value="Papain-like_cys_pep_sf"/>
</dbReference>
<dbReference type="PANTHER" id="PTHR14208">
    <property type="entry name" value="BASIC LEUCINE ZIPPER AND W2 DOMAIN-CONTAINING PROTEIN"/>
    <property type="match status" value="1"/>
</dbReference>
<dbReference type="Proteomes" id="UP000290572">
    <property type="component" value="Unassembled WGS sequence"/>
</dbReference>
<dbReference type="Gene3D" id="3.40.395.10">
    <property type="entry name" value="Adenoviral Proteinase, Chain A"/>
    <property type="match status" value="1"/>
</dbReference>
<dbReference type="InterPro" id="IPR057397">
    <property type="entry name" value="HEAT_5MP1_2"/>
</dbReference>
<dbReference type="Pfam" id="PF25504">
    <property type="entry name" value="HEAT_5MP1_2"/>
    <property type="match status" value="1"/>
</dbReference>
<dbReference type="InterPro" id="IPR051245">
    <property type="entry name" value="eIF5-mimic_regulator"/>
</dbReference>
<dbReference type="FunFam" id="1.25.40.180:FF:000006">
    <property type="entry name" value="Basic leucine zipper and W2 domain-containing protein 1"/>
    <property type="match status" value="1"/>
</dbReference>
<dbReference type="AlphaFoldDB" id="A0A498NGL1"/>
<comment type="caution">
    <text evidence="7">The sequence shown here is derived from an EMBL/GenBank/DDBJ whole genome shotgun (WGS) entry which is preliminary data.</text>
</comment>
<dbReference type="SUPFAM" id="SSF48371">
    <property type="entry name" value="ARM repeat"/>
    <property type="match status" value="1"/>
</dbReference>
<evidence type="ECO:0000256" key="5">
    <source>
        <dbReference type="ARBA" id="ARBA00023163"/>
    </source>
</evidence>
<keyword evidence="5" id="KW-0804">Transcription</keyword>
<dbReference type="Gene3D" id="1.25.40.180">
    <property type="match status" value="1"/>
</dbReference>
<dbReference type="SMART" id="SM00515">
    <property type="entry name" value="eIF5C"/>
    <property type="match status" value="1"/>
</dbReference>
<evidence type="ECO:0000256" key="2">
    <source>
        <dbReference type="ARBA" id="ARBA00022845"/>
    </source>
</evidence>
<dbReference type="Pfam" id="PF02020">
    <property type="entry name" value="W2"/>
    <property type="match status" value="1"/>
</dbReference>
<dbReference type="PROSITE" id="PS51363">
    <property type="entry name" value="W2"/>
    <property type="match status" value="1"/>
</dbReference>
<dbReference type="GO" id="GO:0006446">
    <property type="term" value="P:regulation of translational initiation"/>
    <property type="evidence" value="ECO:0007669"/>
    <property type="project" value="UniProtKB-ARBA"/>
</dbReference>
<evidence type="ECO:0000313" key="7">
    <source>
        <dbReference type="EMBL" id="RXN30983.1"/>
    </source>
</evidence>
<dbReference type="EMBL" id="QBIY01011537">
    <property type="protein sequence ID" value="RXN30983.1"/>
    <property type="molecule type" value="Genomic_DNA"/>
</dbReference>
<dbReference type="GO" id="GO:0005737">
    <property type="term" value="C:cytoplasm"/>
    <property type="evidence" value="ECO:0007669"/>
    <property type="project" value="UniProtKB-ARBA"/>
</dbReference>
<gene>
    <name evidence="7" type="ORF">ROHU_017387</name>
</gene>
<reference evidence="7 8" key="1">
    <citation type="submission" date="2018-03" db="EMBL/GenBank/DDBJ databases">
        <title>Draft genome sequence of Rohu Carp (Labeo rohita).</title>
        <authorList>
            <person name="Das P."/>
            <person name="Kushwaha B."/>
            <person name="Joshi C.G."/>
            <person name="Kumar D."/>
            <person name="Nagpure N.S."/>
            <person name="Sahoo L."/>
            <person name="Das S.P."/>
            <person name="Bit A."/>
            <person name="Patnaik S."/>
            <person name="Meher P.K."/>
            <person name="Jayasankar P."/>
            <person name="Koringa P.G."/>
            <person name="Patel N.V."/>
            <person name="Hinsu A.T."/>
            <person name="Kumar R."/>
            <person name="Pandey M."/>
            <person name="Agarwal S."/>
            <person name="Srivastava S."/>
            <person name="Singh M."/>
            <person name="Iquebal M.A."/>
            <person name="Jaiswal S."/>
            <person name="Angadi U.B."/>
            <person name="Kumar N."/>
            <person name="Raza M."/>
            <person name="Shah T.M."/>
            <person name="Rai A."/>
            <person name="Jena J.K."/>
        </authorList>
    </citation>
    <scope>NUCLEOTIDE SEQUENCE [LARGE SCALE GENOMIC DNA]</scope>
    <source>
        <strain evidence="7">DASCIFA01</strain>
        <tissue evidence="7">Testis</tissue>
    </source>
</reference>
<accession>A0A498NGL1</accession>
<protein>
    <submittedName>
        <fullName evidence="7">Basic leucine zipper and W2 domain-containing 1-A</fullName>
    </submittedName>
</protein>
<evidence type="ECO:0000256" key="1">
    <source>
        <dbReference type="ARBA" id="ARBA00008151"/>
    </source>
</evidence>
<feature type="domain" description="W2" evidence="6">
    <location>
        <begin position="665"/>
        <end position="832"/>
    </location>
</feature>
<keyword evidence="2" id="KW-0810">Translation regulation</keyword>
<proteinExistence type="inferred from homology"/>
<dbReference type="PANTHER" id="PTHR14208:SF0">
    <property type="entry name" value="EIF5-MIMIC PROTEIN 2"/>
    <property type="match status" value="1"/>
</dbReference>
<keyword evidence="4" id="KW-0010">Activator</keyword>
<name>A0A498NGL1_LABRO</name>
<dbReference type="InterPro" id="IPR043510">
    <property type="entry name" value="W2_5MP1/2"/>
</dbReference>
<dbReference type="CDD" id="cd11560">
    <property type="entry name" value="W2_eIF5C_like"/>
    <property type="match status" value="1"/>
</dbReference>
<dbReference type="GO" id="GO:0016020">
    <property type="term" value="C:membrane"/>
    <property type="evidence" value="ECO:0007669"/>
    <property type="project" value="TreeGrafter"/>
</dbReference>
<keyword evidence="3" id="KW-0805">Transcription regulation</keyword>
<sequence>MDLILRLRSEMQNRHSYDKIFQKIWGASVVLCPHGVVYSLKFNLRAESPRDFVDLLLSWQHLPNVTIYDFARGLATHANFRVPSSLPFQPYEGRLADSTLENINKAKQGKLKVSLPWLIEKIDNPSSECHPITGSSKHYVLYDKLHESNTKDPKDVLRKISLVPELQEVCGPQCEEVTNCKNITACRTSWSLSYHSAQKELLNYILDIERPGNELIVRTATACLTRADFWTLGLNRDMESTGFPGQPYGNDCGVFMLMSALYIVLDAPFDYTILDMAELRKWWCVMLMENFGLERHGKLFAHYTEESKAFMRGDQQPVFRLRKRRFEEISQEEPFHVQVDETSLTLEFAPEKLVVQSPRKVRVMSDLKTASQWCMENSGDLLGSIQLPRILCMEDEEAAEALDRFFSAEFIKDDLVSFMNNQKQQKPTLTGQRFKTRKRDEKERFAPTQFQESIVQGLNQTGTDLEAVAKFLDSSGAKLDYRRYAETLFDILVAGGMLAPGGALSDDMTRTNFCLFTAQEDVKTMKAYAQVFNKLIRRYKYLEKGFEEEIKKLLLFLKGFSESERNKLAMLAGILLANGSLPASILSSLFNDNLVKEGVSPAFAVKLFKSWINEKDINSVAASLRKVGMDNRLMELFPVNKRSHEHFSKYFTDAGLKELSDFARNQQSLGARKELQKELQEQMSQGVSFKEIIAYGKEEMKKSSISEQLMIGIMWTSVMSSVEWNKKEELVTEQAIKHLKQHSPLLKAFSTQGLSELTLLLRVQEYCYDNIHFMKAFQKIVLLLYKVDVLSEEAVLKWYTEAHLAKGKSVFLEQMKKFVEWLKNAEEESESEEETD</sequence>
<dbReference type="SUPFAM" id="SSF54001">
    <property type="entry name" value="Cysteine proteinases"/>
    <property type="match status" value="1"/>
</dbReference>
<dbReference type="InterPro" id="IPR016024">
    <property type="entry name" value="ARM-type_fold"/>
</dbReference>
<evidence type="ECO:0000256" key="4">
    <source>
        <dbReference type="ARBA" id="ARBA00023159"/>
    </source>
</evidence>
<evidence type="ECO:0000256" key="3">
    <source>
        <dbReference type="ARBA" id="ARBA00023015"/>
    </source>
</evidence>
<comment type="similarity">
    <text evidence="1">Belongs to the BZW family.</text>
</comment>
<evidence type="ECO:0000313" key="8">
    <source>
        <dbReference type="Proteomes" id="UP000290572"/>
    </source>
</evidence>
<evidence type="ECO:0000259" key="6">
    <source>
        <dbReference type="PROSITE" id="PS51363"/>
    </source>
</evidence>
<organism evidence="7 8">
    <name type="scientific">Labeo rohita</name>
    <name type="common">Indian major carp</name>
    <name type="synonym">Cyprinus rohita</name>
    <dbReference type="NCBI Taxonomy" id="84645"/>
    <lineage>
        <taxon>Eukaryota</taxon>
        <taxon>Metazoa</taxon>
        <taxon>Chordata</taxon>
        <taxon>Craniata</taxon>
        <taxon>Vertebrata</taxon>
        <taxon>Euteleostomi</taxon>
        <taxon>Actinopterygii</taxon>
        <taxon>Neopterygii</taxon>
        <taxon>Teleostei</taxon>
        <taxon>Ostariophysi</taxon>
        <taxon>Cypriniformes</taxon>
        <taxon>Cyprinidae</taxon>
        <taxon>Labeoninae</taxon>
        <taxon>Labeonini</taxon>
        <taxon>Labeo</taxon>
    </lineage>
</organism>